<dbReference type="AlphaFoldDB" id="A0A6J4PKT8"/>
<organism evidence="1">
    <name type="scientific">uncultured Leptolyngbya sp</name>
    <dbReference type="NCBI Taxonomy" id="332963"/>
    <lineage>
        <taxon>Bacteria</taxon>
        <taxon>Bacillati</taxon>
        <taxon>Cyanobacteriota</taxon>
        <taxon>Cyanophyceae</taxon>
        <taxon>Leptolyngbyales</taxon>
        <taxon>Leptolyngbyaceae</taxon>
        <taxon>Leptolyngbya group</taxon>
        <taxon>Leptolyngbya</taxon>
        <taxon>environmental samples</taxon>
    </lineage>
</organism>
<proteinExistence type="predicted"/>
<dbReference type="EMBL" id="CADCTY010002301">
    <property type="protein sequence ID" value="CAA9415944.1"/>
    <property type="molecule type" value="Genomic_DNA"/>
</dbReference>
<sequence>MVLLQKMRETQNCWVKLSVQAAAFNIWVVLQKIWETLFVESKL</sequence>
<name>A0A6J4PKT8_9CYAN</name>
<accession>A0A6J4PKT8</accession>
<protein>
    <submittedName>
        <fullName evidence="1">Uncharacterized protein</fullName>
    </submittedName>
</protein>
<gene>
    <name evidence="1" type="ORF">AVDCRST_MAG94-6689</name>
</gene>
<evidence type="ECO:0000313" key="1">
    <source>
        <dbReference type="EMBL" id="CAA9415944.1"/>
    </source>
</evidence>
<reference evidence="1" key="1">
    <citation type="submission" date="2020-02" db="EMBL/GenBank/DDBJ databases">
        <authorList>
            <person name="Meier V. D."/>
        </authorList>
    </citation>
    <scope>NUCLEOTIDE SEQUENCE</scope>
    <source>
        <strain evidence="1">AVDCRST_MAG94</strain>
    </source>
</reference>